<accession>A0A8K0VTP8</accession>
<name>A0A8K0VTP8_9PLEO</name>
<protein>
    <recommendedName>
        <fullName evidence="6">NAD(P)-binding protein</fullName>
    </recommendedName>
</protein>
<dbReference type="SUPFAM" id="SSF51735">
    <property type="entry name" value="NAD(P)-binding Rossmann-fold domains"/>
    <property type="match status" value="1"/>
</dbReference>
<keyword evidence="3" id="KW-0560">Oxidoreductase</keyword>
<dbReference type="GO" id="GO:0016491">
    <property type="term" value="F:oxidoreductase activity"/>
    <property type="evidence" value="ECO:0007669"/>
    <property type="project" value="UniProtKB-KW"/>
</dbReference>
<keyword evidence="2" id="KW-0521">NADP</keyword>
<dbReference type="Gene3D" id="3.40.50.720">
    <property type="entry name" value="NAD(P)-binding Rossmann-like Domain"/>
    <property type="match status" value="1"/>
</dbReference>
<evidence type="ECO:0000256" key="2">
    <source>
        <dbReference type="ARBA" id="ARBA00022857"/>
    </source>
</evidence>
<keyword evidence="5" id="KW-1185">Reference proteome</keyword>
<evidence type="ECO:0000256" key="1">
    <source>
        <dbReference type="ARBA" id="ARBA00006484"/>
    </source>
</evidence>
<dbReference type="AlphaFoldDB" id="A0A8K0VTP8"/>
<dbReference type="Proteomes" id="UP000813461">
    <property type="component" value="Unassembled WGS sequence"/>
</dbReference>
<organism evidence="4 5">
    <name type="scientific">Paraphoma chrysanthemicola</name>
    <dbReference type="NCBI Taxonomy" id="798071"/>
    <lineage>
        <taxon>Eukaryota</taxon>
        <taxon>Fungi</taxon>
        <taxon>Dikarya</taxon>
        <taxon>Ascomycota</taxon>
        <taxon>Pezizomycotina</taxon>
        <taxon>Dothideomycetes</taxon>
        <taxon>Pleosporomycetidae</taxon>
        <taxon>Pleosporales</taxon>
        <taxon>Pleosporineae</taxon>
        <taxon>Phaeosphaeriaceae</taxon>
        <taxon>Paraphoma</taxon>
    </lineage>
</organism>
<evidence type="ECO:0008006" key="6">
    <source>
        <dbReference type="Google" id="ProtNLM"/>
    </source>
</evidence>
<evidence type="ECO:0000313" key="4">
    <source>
        <dbReference type="EMBL" id="KAH7076110.1"/>
    </source>
</evidence>
<gene>
    <name evidence="4" type="ORF">FB567DRAFT_504012</name>
</gene>
<dbReference type="EMBL" id="JAGMVJ010000019">
    <property type="protein sequence ID" value="KAH7076110.1"/>
    <property type="molecule type" value="Genomic_DNA"/>
</dbReference>
<dbReference type="PRINTS" id="PR00081">
    <property type="entry name" value="GDHRDH"/>
</dbReference>
<dbReference type="PANTHER" id="PTHR24320:SF252">
    <property type="entry name" value="DEHYDROGENASE_REDUCTASE FAMILY PROTEIN, PUTATIVE (AFU_ORTHOLOGUE AFUA_3G08550)-RELATED"/>
    <property type="match status" value="1"/>
</dbReference>
<sequence>MAPLTEIISMLIGQAFGQTRLPDIDFEGKTIIVTGANTGLGLECAKHLARKNASRIILACRDTNKGQRAVEAILHETRSIGATIVEVWELDLANYQSVITFGARVRDHLPRLDAFVANAGMELQEYRTAEDLEIHLTVNVVSTFMSAIAVLPKLHETSEKYGIQTSLTFCGSMYHIFGPDNEFDDRLRENLDLFDTLSTSDPAKTDIIWRYALSKLMVHQCYHELVTALASSQTRDWSRIVVNLVNPGWCGTDLSRAKPHPIMERVFFALMGWSAEKGSRVYVDAMVAGPSSHGKYLSECKVREESRYMRSERGLQIQGKMWRDLMLRIRRISPEVADLIL</sequence>
<comment type="caution">
    <text evidence="4">The sequence shown here is derived from an EMBL/GenBank/DDBJ whole genome shotgun (WGS) entry which is preliminary data.</text>
</comment>
<dbReference type="InterPro" id="IPR036291">
    <property type="entry name" value="NAD(P)-bd_dom_sf"/>
</dbReference>
<evidence type="ECO:0000256" key="3">
    <source>
        <dbReference type="ARBA" id="ARBA00023002"/>
    </source>
</evidence>
<dbReference type="Pfam" id="PF00106">
    <property type="entry name" value="adh_short"/>
    <property type="match status" value="1"/>
</dbReference>
<proteinExistence type="inferred from homology"/>
<evidence type="ECO:0000313" key="5">
    <source>
        <dbReference type="Proteomes" id="UP000813461"/>
    </source>
</evidence>
<dbReference type="PANTHER" id="PTHR24320">
    <property type="entry name" value="RETINOL DEHYDROGENASE"/>
    <property type="match status" value="1"/>
</dbReference>
<dbReference type="InterPro" id="IPR002347">
    <property type="entry name" value="SDR_fam"/>
</dbReference>
<comment type="similarity">
    <text evidence="1">Belongs to the short-chain dehydrogenases/reductases (SDR) family.</text>
</comment>
<reference evidence="4" key="1">
    <citation type="journal article" date="2021" name="Nat. Commun.">
        <title>Genetic determinants of endophytism in the Arabidopsis root mycobiome.</title>
        <authorList>
            <person name="Mesny F."/>
            <person name="Miyauchi S."/>
            <person name="Thiergart T."/>
            <person name="Pickel B."/>
            <person name="Atanasova L."/>
            <person name="Karlsson M."/>
            <person name="Huettel B."/>
            <person name="Barry K.W."/>
            <person name="Haridas S."/>
            <person name="Chen C."/>
            <person name="Bauer D."/>
            <person name="Andreopoulos W."/>
            <person name="Pangilinan J."/>
            <person name="LaButti K."/>
            <person name="Riley R."/>
            <person name="Lipzen A."/>
            <person name="Clum A."/>
            <person name="Drula E."/>
            <person name="Henrissat B."/>
            <person name="Kohler A."/>
            <person name="Grigoriev I.V."/>
            <person name="Martin F.M."/>
            <person name="Hacquard S."/>
        </authorList>
    </citation>
    <scope>NUCLEOTIDE SEQUENCE</scope>
    <source>
        <strain evidence="4">MPI-SDFR-AT-0120</strain>
    </source>
</reference>
<dbReference type="OrthoDB" id="542013at2759"/>